<accession>A0A6L5Y983</accession>
<protein>
    <submittedName>
        <fullName evidence="1">Uncharacterized protein</fullName>
    </submittedName>
</protein>
<reference evidence="1 2" key="1">
    <citation type="submission" date="2019-08" db="EMBL/GenBank/DDBJ databases">
        <title>In-depth cultivation of the pig gut microbiome towards novel bacterial diversity and tailored functional studies.</title>
        <authorList>
            <person name="Wylensek D."/>
            <person name="Hitch T.C.A."/>
            <person name="Clavel T."/>
        </authorList>
    </citation>
    <scope>NUCLEOTIDE SEQUENCE [LARGE SCALE GENOMIC DNA]</scope>
    <source>
        <strain evidence="1 2">SM-530-WT-4B</strain>
    </source>
</reference>
<gene>
    <name evidence="1" type="ORF">FYJ74_01120</name>
</gene>
<dbReference type="AlphaFoldDB" id="A0A6L5Y983"/>
<comment type="caution">
    <text evidence="1">The sequence shown here is derived from an EMBL/GenBank/DDBJ whole genome shotgun (WGS) entry which is preliminary data.</text>
</comment>
<sequence length="63" mass="7245">MLDRKLIEAMYDTAVKSELQGARSAAAVYRRMLEMPLGSQMTVRFQEGEDFIVTRREEGYEVA</sequence>
<proteinExistence type="predicted"/>
<dbReference type="EMBL" id="VUNH01000001">
    <property type="protein sequence ID" value="MST54655.1"/>
    <property type="molecule type" value="Genomic_DNA"/>
</dbReference>
<name>A0A6L5Y983_9BACT</name>
<evidence type="ECO:0000313" key="2">
    <source>
        <dbReference type="Proteomes" id="UP000473699"/>
    </source>
</evidence>
<keyword evidence="2" id="KW-1185">Reference proteome</keyword>
<dbReference type="Proteomes" id="UP000473699">
    <property type="component" value="Unassembled WGS sequence"/>
</dbReference>
<organism evidence="1 2">
    <name type="scientific">Pyramidobacter porci</name>
    <dbReference type="NCBI Taxonomy" id="2605789"/>
    <lineage>
        <taxon>Bacteria</taxon>
        <taxon>Thermotogati</taxon>
        <taxon>Synergistota</taxon>
        <taxon>Synergistia</taxon>
        <taxon>Synergistales</taxon>
        <taxon>Dethiosulfovibrionaceae</taxon>
        <taxon>Pyramidobacter</taxon>
    </lineage>
</organism>
<evidence type="ECO:0000313" key="1">
    <source>
        <dbReference type="EMBL" id="MST54655.1"/>
    </source>
</evidence>
<dbReference type="RefSeq" id="WP_154527783.1">
    <property type="nucleotide sequence ID" value="NZ_JAXDZJ010000143.1"/>
</dbReference>